<name>A0A6J6X5I5_9ZZZZ</name>
<proteinExistence type="predicted"/>
<evidence type="ECO:0000313" key="1">
    <source>
        <dbReference type="EMBL" id="CAB4790546.1"/>
    </source>
</evidence>
<dbReference type="EMBL" id="CAFAAI010000045">
    <property type="protein sequence ID" value="CAB4790546.1"/>
    <property type="molecule type" value="Genomic_DNA"/>
</dbReference>
<accession>A0A6J6X5I5</accession>
<sequence length="48" mass="5073">MIAPITANLAAKPNALFALAPMIPDADAPALVSWRAYVTVMITCSTNR</sequence>
<reference evidence="1" key="1">
    <citation type="submission" date="2020-05" db="EMBL/GenBank/DDBJ databases">
        <authorList>
            <person name="Chiriac C."/>
            <person name="Salcher M."/>
            <person name="Ghai R."/>
            <person name="Kavagutti S V."/>
        </authorList>
    </citation>
    <scope>NUCLEOTIDE SEQUENCE</scope>
</reference>
<organism evidence="1">
    <name type="scientific">freshwater metagenome</name>
    <dbReference type="NCBI Taxonomy" id="449393"/>
    <lineage>
        <taxon>unclassified sequences</taxon>
        <taxon>metagenomes</taxon>
        <taxon>ecological metagenomes</taxon>
    </lineage>
</organism>
<dbReference type="AlphaFoldDB" id="A0A6J6X5I5"/>
<protein>
    <submittedName>
        <fullName evidence="1">Unannotated protein</fullName>
    </submittedName>
</protein>
<gene>
    <name evidence="1" type="ORF">UFOPK2992_00396</name>
</gene>